<gene>
    <name evidence="3" type="ORF">QBC34DRAFT_457720</name>
</gene>
<dbReference type="SUPFAM" id="SSF89372">
    <property type="entry name" value="Fucose-specific lectin"/>
    <property type="match status" value="1"/>
</dbReference>
<evidence type="ECO:0000313" key="3">
    <source>
        <dbReference type="EMBL" id="KAK4451978.1"/>
    </source>
</evidence>
<comment type="caution">
    <text evidence="3">The sequence shown here is derived from an EMBL/GenBank/DDBJ whole genome shotgun (WGS) entry which is preliminary data.</text>
</comment>
<keyword evidence="2" id="KW-0732">Signal</keyword>
<dbReference type="Gene3D" id="2.120.10.70">
    <property type="entry name" value="Fucose-specific lectin"/>
    <property type="match status" value="1"/>
</dbReference>
<evidence type="ECO:0000313" key="4">
    <source>
        <dbReference type="Proteomes" id="UP001321760"/>
    </source>
</evidence>
<dbReference type="Pfam" id="PF07938">
    <property type="entry name" value="Fungal_lectin"/>
    <property type="match status" value="1"/>
</dbReference>
<feature type="chain" id="PRO_5043900215" evidence="2">
    <location>
        <begin position="22"/>
        <end position="382"/>
    </location>
</feature>
<dbReference type="InterPro" id="IPR012475">
    <property type="entry name" value="Fungal_lectin"/>
</dbReference>
<sequence length="382" mass="42276">MHTLLVHLLLVPAWFAPLAIAVPFGNWQFNPETSLAAWSGFVKNSDASKHWNKCNSDDPSDYKYVPHAYFQDTTGNIREALYQNAAWEEGNGGNPVAWAVPNSPIAVTNWWEGSDAKPVILVFFLDVDGLLYEKRYDTGSGWRSGPRPLGRTVGFTPDKPGSLSVTRLGNEIFLIYQTPALNGQATVAVCRYFWASNAVCKSEFESWGGALPGTSTTVFADDAGNPHIYYQSAASPYPIMEQYWDGSRWNTGTMKNAAMPQTQIAAIINRMGKTTPYSGYGAHFFANNDQIYNYLTWSWYDSGPACSGWCPPRITGWVKKYDAAIAVTGCNRQMRSYFITNEGKLGEAQGVDWGENPNMAPGGGSPYWGTWWWAGNTNVLGK</sequence>
<proteinExistence type="inferred from homology"/>
<evidence type="ECO:0000256" key="2">
    <source>
        <dbReference type="SAM" id="SignalP"/>
    </source>
</evidence>
<reference evidence="3" key="2">
    <citation type="submission" date="2023-05" db="EMBL/GenBank/DDBJ databases">
        <authorList>
            <consortium name="Lawrence Berkeley National Laboratory"/>
            <person name="Steindorff A."/>
            <person name="Hensen N."/>
            <person name="Bonometti L."/>
            <person name="Westerberg I."/>
            <person name="Brannstrom I.O."/>
            <person name="Guillou S."/>
            <person name="Cros-Aarteil S."/>
            <person name="Calhoun S."/>
            <person name="Haridas S."/>
            <person name="Kuo A."/>
            <person name="Mondo S."/>
            <person name="Pangilinan J."/>
            <person name="Riley R."/>
            <person name="Labutti K."/>
            <person name="Andreopoulos B."/>
            <person name="Lipzen A."/>
            <person name="Chen C."/>
            <person name="Yanf M."/>
            <person name="Daum C."/>
            <person name="Ng V."/>
            <person name="Clum A."/>
            <person name="Ohm R."/>
            <person name="Martin F."/>
            <person name="Silar P."/>
            <person name="Natvig D."/>
            <person name="Lalanne C."/>
            <person name="Gautier V."/>
            <person name="Ament-Velasquez S.L."/>
            <person name="Kruys A."/>
            <person name="Hutchinson M.I."/>
            <person name="Powell A.J."/>
            <person name="Barry K."/>
            <person name="Miller A.N."/>
            <person name="Grigoriev I.V."/>
            <person name="Debuchy R."/>
            <person name="Gladieux P."/>
            <person name="Thoren M.H."/>
            <person name="Johannesson H."/>
        </authorList>
    </citation>
    <scope>NUCLEOTIDE SEQUENCE</scope>
    <source>
        <strain evidence="3">PSN243</strain>
    </source>
</reference>
<dbReference type="AlphaFoldDB" id="A0AAV9GXR8"/>
<reference evidence="3" key="1">
    <citation type="journal article" date="2023" name="Mol. Phylogenet. Evol.">
        <title>Genome-scale phylogeny and comparative genomics of the fungal order Sordariales.</title>
        <authorList>
            <person name="Hensen N."/>
            <person name="Bonometti L."/>
            <person name="Westerberg I."/>
            <person name="Brannstrom I.O."/>
            <person name="Guillou S."/>
            <person name="Cros-Aarteil S."/>
            <person name="Calhoun S."/>
            <person name="Haridas S."/>
            <person name="Kuo A."/>
            <person name="Mondo S."/>
            <person name="Pangilinan J."/>
            <person name="Riley R."/>
            <person name="LaButti K."/>
            <person name="Andreopoulos B."/>
            <person name="Lipzen A."/>
            <person name="Chen C."/>
            <person name="Yan M."/>
            <person name="Daum C."/>
            <person name="Ng V."/>
            <person name="Clum A."/>
            <person name="Steindorff A."/>
            <person name="Ohm R.A."/>
            <person name="Martin F."/>
            <person name="Silar P."/>
            <person name="Natvig D.O."/>
            <person name="Lalanne C."/>
            <person name="Gautier V."/>
            <person name="Ament-Velasquez S.L."/>
            <person name="Kruys A."/>
            <person name="Hutchinson M.I."/>
            <person name="Powell A.J."/>
            <person name="Barry K."/>
            <person name="Miller A.N."/>
            <person name="Grigoriev I.V."/>
            <person name="Debuchy R."/>
            <person name="Gladieux P."/>
            <person name="Hiltunen Thoren M."/>
            <person name="Johannesson H."/>
        </authorList>
    </citation>
    <scope>NUCLEOTIDE SEQUENCE</scope>
    <source>
        <strain evidence="3">PSN243</strain>
    </source>
</reference>
<keyword evidence="4" id="KW-1185">Reference proteome</keyword>
<organism evidence="3 4">
    <name type="scientific">Podospora aff. communis PSN243</name>
    <dbReference type="NCBI Taxonomy" id="3040156"/>
    <lineage>
        <taxon>Eukaryota</taxon>
        <taxon>Fungi</taxon>
        <taxon>Dikarya</taxon>
        <taxon>Ascomycota</taxon>
        <taxon>Pezizomycotina</taxon>
        <taxon>Sordariomycetes</taxon>
        <taxon>Sordariomycetidae</taxon>
        <taxon>Sordariales</taxon>
        <taxon>Podosporaceae</taxon>
        <taxon>Podospora</taxon>
    </lineage>
</organism>
<name>A0AAV9GXR8_9PEZI</name>
<accession>A0AAV9GXR8</accession>
<dbReference type="EMBL" id="MU865926">
    <property type="protein sequence ID" value="KAK4451978.1"/>
    <property type="molecule type" value="Genomic_DNA"/>
</dbReference>
<protein>
    <submittedName>
        <fullName evidence="3">Fungal fucose-specific lectin-domain-containing protein</fullName>
    </submittedName>
</protein>
<feature type="signal peptide" evidence="2">
    <location>
        <begin position="1"/>
        <end position="21"/>
    </location>
</feature>
<comment type="similarity">
    <text evidence="1">Belongs to the fungal fucose-specific lectin family.</text>
</comment>
<dbReference type="Proteomes" id="UP001321760">
    <property type="component" value="Unassembled WGS sequence"/>
</dbReference>
<evidence type="ECO:0000256" key="1">
    <source>
        <dbReference type="ARBA" id="ARBA00009042"/>
    </source>
</evidence>